<dbReference type="OrthoDB" id="2884789at2"/>
<dbReference type="KEGG" id="cthu:HUR95_16015"/>
<reference evidence="1 3" key="1">
    <citation type="journal article" date="2011" name="J. Bacteriol.">
        <title>Draft genome sequence of the thermoalkaliphilic Caldalkalibacillus thermarum strain TA2.A1.</title>
        <authorList>
            <person name="Kalamorz F."/>
            <person name="Keis S."/>
            <person name="McMillan D.G."/>
            <person name="Olsson K."/>
            <person name="Stanton J.A."/>
            <person name="Stockwell P."/>
            <person name="Black M.A."/>
            <person name="Klingeman D.M."/>
            <person name="Land M.L."/>
            <person name="Han C.S."/>
            <person name="Martin S.L."/>
            <person name="Becher S.A."/>
            <person name="Peddie C.J."/>
            <person name="Morgan H.W."/>
            <person name="Matthies D."/>
            <person name="Preiss L."/>
            <person name="Meier T."/>
            <person name="Brown S.D."/>
            <person name="Cook G.M."/>
        </authorList>
    </citation>
    <scope>NUCLEOTIDE SEQUENCE [LARGE SCALE GENOMIC DNA]</scope>
    <source>
        <strain evidence="1 3">TA2.A1</strain>
    </source>
</reference>
<proteinExistence type="predicted"/>
<evidence type="ECO:0000313" key="4">
    <source>
        <dbReference type="Proteomes" id="UP000825179"/>
    </source>
</evidence>
<reference evidence="2 4" key="2">
    <citation type="journal article" date="2020" name="Extremophiles">
        <title>Genomic analysis of Caldalkalibacillus thermarum TA2.A1 reveals aerobic alkaliphilic metabolism and evolutionary hallmarks linking alkaliphilic bacteria and plant life.</title>
        <authorList>
            <person name="de Jong S.I."/>
            <person name="van den Broek M.A."/>
            <person name="Merkel A.Y."/>
            <person name="de la Torre Cortes P."/>
            <person name="Kalamorz F."/>
            <person name="Cook G.M."/>
            <person name="van Loosdrecht M.C.M."/>
            <person name="McMillan D.G.G."/>
        </authorList>
    </citation>
    <scope>NUCLEOTIDE SEQUENCE [LARGE SCALE GENOMIC DNA]</scope>
    <source>
        <strain evidence="2 4">TA2.A1</strain>
    </source>
</reference>
<organism evidence="1 3">
    <name type="scientific">Caldalkalibacillus thermarum (strain TA2.A1)</name>
    <dbReference type="NCBI Taxonomy" id="986075"/>
    <lineage>
        <taxon>Bacteria</taxon>
        <taxon>Bacillati</taxon>
        <taxon>Bacillota</taxon>
        <taxon>Bacilli</taxon>
        <taxon>Bacillales</taxon>
        <taxon>Bacillaceae</taxon>
        <taxon>Caldalkalibacillus</taxon>
    </lineage>
</organism>
<dbReference type="EMBL" id="AFCE01000094">
    <property type="protein sequence ID" value="EGL83609.1"/>
    <property type="molecule type" value="Genomic_DNA"/>
</dbReference>
<name>F5L4V7_CALTT</name>
<reference evidence="2" key="3">
    <citation type="submission" date="2021-08" db="EMBL/GenBank/DDBJ databases">
        <authorList>
            <person name="de Jong S."/>
            <person name="van den Broek M."/>
            <person name="Merkel A."/>
            <person name="de la Torre Cortes P."/>
            <person name="Kalamorz F."/>
            <person name="Cook G."/>
            <person name="van Loosdrecht M."/>
            <person name="McMillan D."/>
        </authorList>
    </citation>
    <scope>NUCLEOTIDE SEQUENCE</scope>
    <source>
        <strain evidence="2">TA2.A1</strain>
    </source>
</reference>
<sequence length="327" mass="38806">MKVIKQVTERDLGILRDLYRFRVMNGEQIRRLYFGEHEAYTYRKLYIMRNSGWIRSKKITRHLSDGSRIEAVYYITDRGLRVLREHQLISEEEIEAKDLQIKRENMDSYLDFVDLYVELKDSGYTFVDSRELKKKYRMERGDLYKGSIINQDGNEYFVYIIKGGARESTLRRILGEMAKTSSEAPLCRNLVLFRGVKSYDEFLGMMDSHVLASACLMPFGFACQYLKHYQGGRHLVKLITKYGEARENHDYLRNVYPYIIRCGESEKYVADLMMNDLALLDRMKRERHDKEVMVFTHELFSYDIEERLKDMRGIEVIEITDKELGIC</sequence>
<dbReference type="InterPro" id="IPR025855">
    <property type="entry name" value="Replic_Relax"/>
</dbReference>
<dbReference type="Proteomes" id="UP000825179">
    <property type="component" value="Chromosome"/>
</dbReference>
<evidence type="ECO:0000313" key="2">
    <source>
        <dbReference type="EMBL" id="QZT33704.1"/>
    </source>
</evidence>
<gene>
    <name evidence="1" type="ORF">CathTA2_0820</name>
    <name evidence="2" type="ORF">HUR95_16015</name>
</gene>
<dbReference type="Pfam" id="PF13814">
    <property type="entry name" value="Replic_Relax"/>
    <property type="match status" value="1"/>
</dbReference>
<dbReference type="RefSeq" id="WP_007503369.1">
    <property type="nucleotide sequence ID" value="NZ_AFCE01000094.1"/>
</dbReference>
<dbReference type="AlphaFoldDB" id="F5L4V7"/>
<protein>
    <submittedName>
        <fullName evidence="2">Replication-relaxation family protein</fullName>
    </submittedName>
</protein>
<evidence type="ECO:0000313" key="1">
    <source>
        <dbReference type="EMBL" id="EGL83609.1"/>
    </source>
</evidence>
<dbReference type="EMBL" id="CP082237">
    <property type="protein sequence ID" value="QZT33704.1"/>
    <property type="molecule type" value="Genomic_DNA"/>
</dbReference>
<evidence type="ECO:0000313" key="3">
    <source>
        <dbReference type="Proteomes" id="UP000010716"/>
    </source>
</evidence>
<dbReference type="Proteomes" id="UP000010716">
    <property type="component" value="Unassembled WGS sequence"/>
</dbReference>
<dbReference type="eggNOG" id="ENOG50337A1">
    <property type="taxonomic scope" value="Bacteria"/>
</dbReference>
<keyword evidence="4" id="KW-1185">Reference proteome</keyword>
<accession>F5L4V7</accession>